<feature type="transmembrane region" description="Helical" evidence="1">
    <location>
        <begin position="6"/>
        <end position="27"/>
    </location>
</feature>
<keyword evidence="1" id="KW-0812">Transmembrane</keyword>
<dbReference type="EMBL" id="BOMN01000008">
    <property type="protein sequence ID" value="GIE17354.1"/>
    <property type="molecule type" value="Genomic_DNA"/>
</dbReference>
<dbReference type="Proteomes" id="UP000603200">
    <property type="component" value="Unassembled WGS sequence"/>
</dbReference>
<gene>
    <name evidence="2" type="ORF">Ahu01nite_004560</name>
</gene>
<reference evidence="2 3" key="1">
    <citation type="submission" date="2021-01" db="EMBL/GenBank/DDBJ databases">
        <title>Whole genome shotgun sequence of Actinoplanes humidus NBRC 14915.</title>
        <authorList>
            <person name="Komaki H."/>
            <person name="Tamura T."/>
        </authorList>
    </citation>
    <scope>NUCLEOTIDE SEQUENCE [LARGE SCALE GENOMIC DNA]</scope>
    <source>
        <strain evidence="2 3">NBRC 14915</strain>
    </source>
</reference>
<evidence type="ECO:0000313" key="2">
    <source>
        <dbReference type="EMBL" id="GIE17354.1"/>
    </source>
</evidence>
<protein>
    <submittedName>
        <fullName evidence="2">Uncharacterized protein</fullName>
    </submittedName>
</protein>
<comment type="caution">
    <text evidence="2">The sequence shown here is derived from an EMBL/GenBank/DDBJ whole genome shotgun (WGS) entry which is preliminary data.</text>
</comment>
<dbReference type="RefSeq" id="WP_203834656.1">
    <property type="nucleotide sequence ID" value="NZ_BAAATV010000001.1"/>
</dbReference>
<keyword evidence="1" id="KW-0472">Membrane</keyword>
<sequence length="73" mass="7553">MTRGRLIGIGAALGVLIMLVGLVVWVLSRTGDQSLCPSVVVSHSELPTSPVVPALVMQALAETTLMKPEACPA</sequence>
<evidence type="ECO:0000313" key="3">
    <source>
        <dbReference type="Proteomes" id="UP000603200"/>
    </source>
</evidence>
<keyword evidence="1" id="KW-1133">Transmembrane helix</keyword>
<proteinExistence type="predicted"/>
<organism evidence="2 3">
    <name type="scientific">Winogradskya humida</name>
    <dbReference type="NCBI Taxonomy" id="113566"/>
    <lineage>
        <taxon>Bacteria</taxon>
        <taxon>Bacillati</taxon>
        <taxon>Actinomycetota</taxon>
        <taxon>Actinomycetes</taxon>
        <taxon>Micromonosporales</taxon>
        <taxon>Micromonosporaceae</taxon>
        <taxon>Winogradskya</taxon>
    </lineage>
</organism>
<keyword evidence="3" id="KW-1185">Reference proteome</keyword>
<name>A0ABQ3ZFP9_9ACTN</name>
<evidence type="ECO:0000256" key="1">
    <source>
        <dbReference type="SAM" id="Phobius"/>
    </source>
</evidence>
<accession>A0ABQ3ZFP9</accession>